<dbReference type="AlphaFoldDB" id="A0A9D3RWB7"/>
<keyword evidence="1" id="KW-0863">Zinc-finger</keyword>
<feature type="region of interest" description="Disordered" evidence="2">
    <location>
        <begin position="147"/>
        <end position="232"/>
    </location>
</feature>
<reference evidence="4" key="1">
    <citation type="submission" date="2021-01" db="EMBL/GenBank/DDBJ databases">
        <title>A chromosome-scale assembly of European eel, Anguilla anguilla.</title>
        <authorList>
            <person name="Henkel C."/>
            <person name="Jong-Raadsen S.A."/>
            <person name="Dufour S."/>
            <person name="Weltzien F.-A."/>
            <person name="Palstra A.P."/>
            <person name="Pelster B."/>
            <person name="Spaink H.P."/>
            <person name="Van Den Thillart G.E."/>
            <person name="Jansen H."/>
            <person name="Zahm M."/>
            <person name="Klopp C."/>
            <person name="Cedric C."/>
            <person name="Louis A."/>
            <person name="Berthelot C."/>
            <person name="Parey E."/>
            <person name="Roest Crollius H."/>
            <person name="Montfort J."/>
            <person name="Robinson-Rechavi M."/>
            <person name="Bucao C."/>
            <person name="Bouchez O."/>
            <person name="Gislard M."/>
            <person name="Lluch J."/>
            <person name="Milhes M."/>
            <person name="Lampietro C."/>
            <person name="Lopez Roques C."/>
            <person name="Donnadieu C."/>
            <person name="Braasch I."/>
            <person name="Desvignes T."/>
            <person name="Postlethwait J."/>
            <person name="Bobe J."/>
            <person name="Guiguen Y."/>
            <person name="Dirks R."/>
        </authorList>
    </citation>
    <scope>NUCLEOTIDE SEQUENCE</scope>
    <source>
        <strain evidence="4">Tag_6206</strain>
        <tissue evidence="4">Liver</tissue>
    </source>
</reference>
<dbReference type="Gene3D" id="3.30.160.60">
    <property type="entry name" value="Classic Zinc Finger"/>
    <property type="match status" value="1"/>
</dbReference>
<keyword evidence="5" id="KW-1185">Reference proteome</keyword>
<dbReference type="PROSITE" id="PS00028">
    <property type="entry name" value="ZINC_FINGER_C2H2_1"/>
    <property type="match status" value="1"/>
</dbReference>
<sequence>MDGWRGFAAAGADELKLKPVPIKPQLDKETQHTRQEEGEEGVPVEPTPIIVKKEDISNVPCKVPKFQYVDFPSLHQCIQQLAIPPLESWLARCPAGWPPSRGSRDTTERVPKFKYVDYPSLHHCIQQLSVPPLESWSSGLPRSVGSSGFRLGTGTAGPPGTANQEQGSLVSGHKRDRDSVLPGPSPGPVQKKVASDTTSRKHSVHVIGQPEAKPLIDSSDRGQPYTGTTKGSEFQRHNVLAPHRATAKMKAGKGRQRPLNRMFLDVESDQMQPGGRPDLRDSKDPEESFWRTVTESVCPFCQKMFTDPEELRVHQKSHRDKKSH</sequence>
<dbReference type="GO" id="GO:0008270">
    <property type="term" value="F:zinc ion binding"/>
    <property type="evidence" value="ECO:0007669"/>
    <property type="project" value="UniProtKB-KW"/>
</dbReference>
<feature type="compositionally biased region" description="Basic and acidic residues" evidence="2">
    <location>
        <begin position="277"/>
        <end position="288"/>
    </location>
</feature>
<dbReference type="Proteomes" id="UP001044222">
    <property type="component" value="Chromosome 8"/>
</dbReference>
<feature type="compositionally biased region" description="Low complexity" evidence="2">
    <location>
        <begin position="152"/>
        <end position="162"/>
    </location>
</feature>
<keyword evidence="1" id="KW-0479">Metal-binding</keyword>
<feature type="region of interest" description="Disordered" evidence="2">
    <location>
        <begin position="18"/>
        <end position="42"/>
    </location>
</feature>
<evidence type="ECO:0000256" key="2">
    <source>
        <dbReference type="SAM" id="MobiDB-lite"/>
    </source>
</evidence>
<evidence type="ECO:0000259" key="3">
    <source>
        <dbReference type="PROSITE" id="PS50157"/>
    </source>
</evidence>
<dbReference type="PROSITE" id="PS50157">
    <property type="entry name" value="ZINC_FINGER_C2H2_2"/>
    <property type="match status" value="1"/>
</dbReference>
<proteinExistence type="predicted"/>
<keyword evidence="1" id="KW-0862">Zinc</keyword>
<organism evidence="4 5">
    <name type="scientific">Anguilla anguilla</name>
    <name type="common">European freshwater eel</name>
    <name type="synonym">Muraena anguilla</name>
    <dbReference type="NCBI Taxonomy" id="7936"/>
    <lineage>
        <taxon>Eukaryota</taxon>
        <taxon>Metazoa</taxon>
        <taxon>Chordata</taxon>
        <taxon>Craniata</taxon>
        <taxon>Vertebrata</taxon>
        <taxon>Euteleostomi</taxon>
        <taxon>Actinopterygii</taxon>
        <taxon>Neopterygii</taxon>
        <taxon>Teleostei</taxon>
        <taxon>Anguilliformes</taxon>
        <taxon>Anguillidae</taxon>
        <taxon>Anguilla</taxon>
    </lineage>
</organism>
<feature type="region of interest" description="Disordered" evidence="2">
    <location>
        <begin position="269"/>
        <end position="288"/>
    </location>
</feature>
<accession>A0A9D3RWB7</accession>
<comment type="caution">
    <text evidence="4">The sequence shown here is derived from an EMBL/GenBank/DDBJ whole genome shotgun (WGS) entry which is preliminary data.</text>
</comment>
<dbReference type="EMBL" id="JAFIRN010000008">
    <property type="protein sequence ID" value="KAG5844016.1"/>
    <property type="molecule type" value="Genomic_DNA"/>
</dbReference>
<feature type="domain" description="C2H2-type" evidence="3">
    <location>
        <begin position="296"/>
        <end position="323"/>
    </location>
</feature>
<name>A0A9D3RWB7_ANGAN</name>
<protein>
    <recommendedName>
        <fullName evidence="3">C2H2-type domain-containing protein</fullName>
    </recommendedName>
</protein>
<evidence type="ECO:0000313" key="5">
    <source>
        <dbReference type="Proteomes" id="UP001044222"/>
    </source>
</evidence>
<evidence type="ECO:0000313" key="4">
    <source>
        <dbReference type="EMBL" id="KAG5844016.1"/>
    </source>
</evidence>
<dbReference type="SMART" id="SM00355">
    <property type="entry name" value="ZnF_C2H2"/>
    <property type="match status" value="1"/>
</dbReference>
<gene>
    <name evidence="4" type="ORF">ANANG_G00156990</name>
</gene>
<feature type="compositionally biased region" description="Basic and acidic residues" evidence="2">
    <location>
        <begin position="25"/>
        <end position="36"/>
    </location>
</feature>
<dbReference type="InterPro" id="IPR013087">
    <property type="entry name" value="Znf_C2H2_type"/>
</dbReference>
<evidence type="ECO:0000256" key="1">
    <source>
        <dbReference type="PROSITE-ProRule" id="PRU00042"/>
    </source>
</evidence>